<reference evidence="2" key="1">
    <citation type="journal article" date="2014" name="Int. J. Syst. Evol. Microbiol.">
        <title>Complete genome sequence of Corynebacterium casei LMG S-19264T (=DSM 44701T), isolated from a smear-ripened cheese.</title>
        <authorList>
            <consortium name="US DOE Joint Genome Institute (JGI-PGF)"/>
            <person name="Walter F."/>
            <person name="Albersmeier A."/>
            <person name="Kalinowski J."/>
            <person name="Ruckert C."/>
        </authorList>
    </citation>
    <scope>NUCLEOTIDE SEQUENCE</scope>
    <source>
        <strain evidence="2">CGMCC 1.12827</strain>
    </source>
</reference>
<organism evidence="2 3">
    <name type="scientific">Gordonia jinhuaensis</name>
    <dbReference type="NCBI Taxonomy" id="1517702"/>
    <lineage>
        <taxon>Bacteria</taxon>
        <taxon>Bacillati</taxon>
        <taxon>Actinomycetota</taxon>
        <taxon>Actinomycetes</taxon>
        <taxon>Mycobacteriales</taxon>
        <taxon>Gordoniaceae</taxon>
        <taxon>Gordonia</taxon>
    </lineage>
</organism>
<dbReference type="AlphaFoldDB" id="A0A916TKW9"/>
<proteinExistence type="predicted"/>
<dbReference type="EMBL" id="BMGC01000076">
    <property type="protein sequence ID" value="GGB48584.1"/>
    <property type="molecule type" value="Genomic_DNA"/>
</dbReference>
<accession>A0A916TKW9</accession>
<sequence length="109" mass="12577">MEDRGMNIDSETSTKIQWSFDHDTSTHGMPAVTRSVMVSKYGEEETERLIGIIQSLIEQTNSIEPEIDWTRMNLAEGQKFMENALQSRNPGLSKEAANWIARYFSFQMR</sequence>
<evidence type="ECO:0000256" key="1">
    <source>
        <dbReference type="SAM" id="MobiDB-lite"/>
    </source>
</evidence>
<name>A0A916TKW9_9ACTN</name>
<dbReference type="Proteomes" id="UP000621454">
    <property type="component" value="Unassembled WGS sequence"/>
</dbReference>
<feature type="region of interest" description="Disordered" evidence="1">
    <location>
        <begin position="1"/>
        <end position="24"/>
    </location>
</feature>
<reference evidence="2" key="2">
    <citation type="submission" date="2020-09" db="EMBL/GenBank/DDBJ databases">
        <authorList>
            <person name="Sun Q."/>
            <person name="Zhou Y."/>
        </authorList>
    </citation>
    <scope>NUCLEOTIDE SEQUENCE</scope>
    <source>
        <strain evidence="2">CGMCC 1.12827</strain>
    </source>
</reference>
<comment type="caution">
    <text evidence="2">The sequence shown here is derived from an EMBL/GenBank/DDBJ whole genome shotgun (WGS) entry which is preliminary data.</text>
</comment>
<protein>
    <submittedName>
        <fullName evidence="2">Uncharacterized protein</fullName>
    </submittedName>
</protein>
<keyword evidence="3" id="KW-1185">Reference proteome</keyword>
<gene>
    <name evidence="2" type="ORF">GCM10011489_39650</name>
</gene>
<evidence type="ECO:0000313" key="3">
    <source>
        <dbReference type="Proteomes" id="UP000621454"/>
    </source>
</evidence>
<evidence type="ECO:0000313" key="2">
    <source>
        <dbReference type="EMBL" id="GGB48584.1"/>
    </source>
</evidence>